<protein>
    <submittedName>
        <fullName evidence="5">Septal ring factor EnvC (AmiA/AmiB activator)</fullName>
    </submittedName>
</protein>
<dbReference type="InterPro" id="IPR016047">
    <property type="entry name" value="M23ase_b-sheet_dom"/>
</dbReference>
<comment type="caution">
    <text evidence="5">The sequence shown here is derived from an EMBL/GenBank/DDBJ whole genome shotgun (WGS) entry which is preliminary data.</text>
</comment>
<accession>A0A4R7JYA0</accession>
<keyword evidence="3" id="KW-0732">Signal</keyword>
<evidence type="ECO:0000259" key="4">
    <source>
        <dbReference type="Pfam" id="PF01551"/>
    </source>
</evidence>
<dbReference type="PANTHER" id="PTHR21666:SF270">
    <property type="entry name" value="MUREIN HYDROLASE ACTIVATOR ENVC"/>
    <property type="match status" value="1"/>
</dbReference>
<dbReference type="FunFam" id="2.70.70.10:FF:000003">
    <property type="entry name" value="Murein hydrolase activator EnvC"/>
    <property type="match status" value="1"/>
</dbReference>
<name>A0A4R7JYA0_9GAMM</name>
<dbReference type="GO" id="GO:0004222">
    <property type="term" value="F:metalloendopeptidase activity"/>
    <property type="evidence" value="ECO:0007669"/>
    <property type="project" value="TreeGrafter"/>
</dbReference>
<feature type="signal peptide" evidence="3">
    <location>
        <begin position="1"/>
        <end position="18"/>
    </location>
</feature>
<sequence>MRRALALLLVLSAPLLWAADEEVSRERLEALKEQIGSVTDWLEEARENEDQYQARLREAEQSISRINRRLGELETRAAELDEKLARLGEENRRLEARAAEGRETLRDLIRSAWMQGDHATLRLLLSETDPQDIARLMTWHEYIGDNAREELEVLAETRRALEQNRKDTRQARTELEDTRESARQRRDELAQRREEREEALTALRAEINERESRLSELQDDRDRLSELLREMEREISSLEPPEDARPFSELRAKLPWPVRGNVSRQFGETVGDSDMRTNGIRIRTEKQAPVRAVHYGRVVFANWLRGFGLMIIIDHGDGFMSLYGNNDSLNYSAGEWVRAGDTISQAGNSGGRSQPGLYFEIRRDGQPENPEAWLE</sequence>
<dbReference type="EMBL" id="SOAX01000002">
    <property type="protein sequence ID" value="TDT43491.1"/>
    <property type="molecule type" value="Genomic_DNA"/>
</dbReference>
<feature type="region of interest" description="Disordered" evidence="2">
    <location>
        <begin position="162"/>
        <end position="194"/>
    </location>
</feature>
<proteinExistence type="predicted"/>
<reference evidence="5 6" key="1">
    <citation type="submission" date="2019-03" db="EMBL/GenBank/DDBJ databases">
        <title>Genomic Encyclopedia of Type Strains, Phase IV (KMG-IV): sequencing the most valuable type-strain genomes for metagenomic binning, comparative biology and taxonomic classification.</title>
        <authorList>
            <person name="Goeker M."/>
        </authorList>
    </citation>
    <scope>NUCLEOTIDE SEQUENCE [LARGE SCALE GENOMIC DNA]</scope>
    <source>
        <strain evidence="5 6">DSM 15505</strain>
    </source>
</reference>
<feature type="region of interest" description="Disordered" evidence="2">
    <location>
        <begin position="343"/>
        <end position="375"/>
    </location>
</feature>
<organism evidence="5 6">
    <name type="scientific">Halospina denitrificans</name>
    <dbReference type="NCBI Taxonomy" id="332522"/>
    <lineage>
        <taxon>Bacteria</taxon>
        <taxon>Pseudomonadati</taxon>
        <taxon>Pseudomonadota</taxon>
        <taxon>Gammaproteobacteria</taxon>
        <taxon>Halospina</taxon>
    </lineage>
</organism>
<evidence type="ECO:0000256" key="2">
    <source>
        <dbReference type="SAM" id="MobiDB-lite"/>
    </source>
</evidence>
<evidence type="ECO:0000256" key="3">
    <source>
        <dbReference type="SAM" id="SignalP"/>
    </source>
</evidence>
<dbReference type="PANTHER" id="PTHR21666">
    <property type="entry name" value="PEPTIDASE-RELATED"/>
    <property type="match status" value="1"/>
</dbReference>
<dbReference type="CDD" id="cd12797">
    <property type="entry name" value="M23_peptidase"/>
    <property type="match status" value="1"/>
</dbReference>
<feature type="coiled-coil region" evidence="1">
    <location>
        <begin position="28"/>
        <end position="111"/>
    </location>
</feature>
<dbReference type="OrthoDB" id="9784703at2"/>
<evidence type="ECO:0000313" key="6">
    <source>
        <dbReference type="Proteomes" id="UP000295830"/>
    </source>
</evidence>
<keyword evidence="6" id="KW-1185">Reference proteome</keyword>
<dbReference type="InterPro" id="IPR050570">
    <property type="entry name" value="Cell_wall_metabolism_enzyme"/>
</dbReference>
<evidence type="ECO:0000313" key="5">
    <source>
        <dbReference type="EMBL" id="TDT43491.1"/>
    </source>
</evidence>
<dbReference type="InterPro" id="IPR011055">
    <property type="entry name" value="Dup_hybrid_motif"/>
</dbReference>
<gene>
    <name evidence="5" type="ORF">DES49_1309</name>
</gene>
<keyword evidence="1" id="KW-0175">Coiled coil</keyword>
<dbReference type="Gene3D" id="2.70.70.10">
    <property type="entry name" value="Glucose Permease (Domain IIA)"/>
    <property type="match status" value="1"/>
</dbReference>
<dbReference type="SUPFAM" id="SSF51261">
    <property type="entry name" value="Duplicated hybrid motif"/>
    <property type="match status" value="1"/>
</dbReference>
<dbReference type="Proteomes" id="UP000295830">
    <property type="component" value="Unassembled WGS sequence"/>
</dbReference>
<feature type="domain" description="M23ase beta-sheet core" evidence="4">
    <location>
        <begin position="277"/>
        <end position="370"/>
    </location>
</feature>
<dbReference type="AlphaFoldDB" id="A0A4R7JYA0"/>
<dbReference type="Gene3D" id="6.10.250.3150">
    <property type="match status" value="1"/>
</dbReference>
<dbReference type="Pfam" id="PF01551">
    <property type="entry name" value="Peptidase_M23"/>
    <property type="match status" value="1"/>
</dbReference>
<feature type="chain" id="PRO_5020584132" evidence="3">
    <location>
        <begin position="19"/>
        <end position="375"/>
    </location>
</feature>
<evidence type="ECO:0000256" key="1">
    <source>
        <dbReference type="SAM" id="Coils"/>
    </source>
</evidence>
<dbReference type="RefSeq" id="WP_133735557.1">
    <property type="nucleotide sequence ID" value="NZ_SOAX01000002.1"/>
</dbReference>